<dbReference type="CDD" id="cd12822">
    <property type="entry name" value="TmCorA-like"/>
    <property type="match status" value="1"/>
</dbReference>
<evidence type="ECO:0000256" key="5">
    <source>
        <dbReference type="ARBA" id="ARBA00022692"/>
    </source>
</evidence>
<sequence>MDVHVITHDGVRDASVDELPALLRRRPGGEAGTIVWVDVPGWDDEAARVLADVFALHPLAVQDCAVHNRLPKVHAYPDSLFLVLHAPELGSQGRVHHVELDRVVGPNYLVTVHGPYDDEVSEDAALRDTREVLERLRSGRLRPRTPFDVSHAIVSTMTRRMERFIETLAAQVAVLERRVTTGQHDESEDFLDQLFRTRHGLLAVTTIAAQTAQIYRRVERLSSQHIPAESRHLVGDLVDQYDRLAGLAAEEKEYLQGVIEYYRTRTDTKMTIAAERLAVIAVVTLPITALASVFGMNFIVNQHTRVVELSVSLAIMVAMSLALVAWAKRQGWW</sequence>
<dbReference type="SUPFAM" id="SSF143865">
    <property type="entry name" value="CorA soluble domain-like"/>
    <property type="match status" value="1"/>
</dbReference>
<dbReference type="Proteomes" id="UP001529338">
    <property type="component" value="Unassembled WGS sequence"/>
</dbReference>
<dbReference type="InterPro" id="IPR045861">
    <property type="entry name" value="CorA_cytoplasmic_dom"/>
</dbReference>
<proteinExistence type="inferred from homology"/>
<name>A0ABT7SI70_9CELL</name>
<dbReference type="Pfam" id="PF01544">
    <property type="entry name" value="CorA"/>
    <property type="match status" value="1"/>
</dbReference>
<keyword evidence="10" id="KW-1185">Reference proteome</keyword>
<feature type="transmembrane region" description="Helical" evidence="8">
    <location>
        <begin position="306"/>
        <end position="327"/>
    </location>
</feature>
<dbReference type="RefSeq" id="WP_289455911.1">
    <property type="nucleotide sequence ID" value="NZ_JAUCGQ010000002.1"/>
</dbReference>
<gene>
    <name evidence="9" type="ORF">QRT04_13140</name>
</gene>
<keyword evidence="4" id="KW-1003">Cell membrane</keyword>
<evidence type="ECO:0000256" key="2">
    <source>
        <dbReference type="ARBA" id="ARBA00009765"/>
    </source>
</evidence>
<evidence type="ECO:0000256" key="4">
    <source>
        <dbReference type="ARBA" id="ARBA00022475"/>
    </source>
</evidence>
<organism evidence="9 10">
    <name type="scientific">Cellulomonas alba</name>
    <dbReference type="NCBI Taxonomy" id="3053467"/>
    <lineage>
        <taxon>Bacteria</taxon>
        <taxon>Bacillati</taxon>
        <taxon>Actinomycetota</taxon>
        <taxon>Actinomycetes</taxon>
        <taxon>Micrococcales</taxon>
        <taxon>Cellulomonadaceae</taxon>
        <taxon>Cellulomonas</taxon>
    </lineage>
</organism>
<evidence type="ECO:0000313" key="9">
    <source>
        <dbReference type="EMBL" id="MDM7855879.1"/>
    </source>
</evidence>
<dbReference type="EMBL" id="JAUCGQ010000002">
    <property type="protein sequence ID" value="MDM7855879.1"/>
    <property type="molecule type" value="Genomic_DNA"/>
</dbReference>
<dbReference type="Gene3D" id="3.30.460.20">
    <property type="entry name" value="CorA soluble domain-like"/>
    <property type="match status" value="1"/>
</dbReference>
<dbReference type="Gene3D" id="1.20.58.340">
    <property type="entry name" value="Magnesium transport protein CorA, transmembrane region"/>
    <property type="match status" value="2"/>
</dbReference>
<comment type="caution">
    <text evidence="9">The sequence shown here is derived from an EMBL/GenBank/DDBJ whole genome shotgun (WGS) entry which is preliminary data.</text>
</comment>
<dbReference type="PANTHER" id="PTHR46494:SF1">
    <property type="entry name" value="CORA FAMILY METAL ION TRANSPORTER (EUROFUNG)"/>
    <property type="match status" value="1"/>
</dbReference>
<evidence type="ECO:0000256" key="3">
    <source>
        <dbReference type="ARBA" id="ARBA00022448"/>
    </source>
</evidence>
<keyword evidence="5 8" id="KW-0812">Transmembrane</keyword>
<evidence type="ECO:0000256" key="8">
    <source>
        <dbReference type="SAM" id="Phobius"/>
    </source>
</evidence>
<keyword evidence="7 8" id="KW-0472">Membrane</keyword>
<dbReference type="PANTHER" id="PTHR46494">
    <property type="entry name" value="CORA FAMILY METAL ION TRANSPORTER (EUROFUNG)"/>
    <property type="match status" value="1"/>
</dbReference>
<evidence type="ECO:0000256" key="7">
    <source>
        <dbReference type="ARBA" id="ARBA00023136"/>
    </source>
</evidence>
<keyword evidence="6 8" id="KW-1133">Transmembrane helix</keyword>
<dbReference type="InterPro" id="IPR045863">
    <property type="entry name" value="CorA_TM1_TM2"/>
</dbReference>
<evidence type="ECO:0000256" key="6">
    <source>
        <dbReference type="ARBA" id="ARBA00022989"/>
    </source>
</evidence>
<protein>
    <submittedName>
        <fullName evidence="9">Magnesium transporter CorA family protein</fullName>
    </submittedName>
</protein>
<keyword evidence="3" id="KW-0813">Transport</keyword>
<dbReference type="SUPFAM" id="SSF144083">
    <property type="entry name" value="Magnesium transport protein CorA, transmembrane region"/>
    <property type="match status" value="1"/>
</dbReference>
<reference evidence="9 10" key="1">
    <citation type="submission" date="2023-06" db="EMBL/GenBank/DDBJ databases">
        <title>Cellulomonas sp. MW4 Whole genome sequence.</title>
        <authorList>
            <person name="Park S."/>
        </authorList>
    </citation>
    <scope>NUCLEOTIDE SEQUENCE [LARGE SCALE GENOMIC DNA]</scope>
    <source>
        <strain evidence="9 10">MW4</strain>
    </source>
</reference>
<evidence type="ECO:0000256" key="1">
    <source>
        <dbReference type="ARBA" id="ARBA00004651"/>
    </source>
</evidence>
<accession>A0ABT7SI70</accession>
<comment type="similarity">
    <text evidence="2">Belongs to the CorA metal ion transporter (MIT) (TC 1.A.35) family.</text>
</comment>
<dbReference type="InterPro" id="IPR002523">
    <property type="entry name" value="MgTranspt_CorA/ZnTranspt_ZntB"/>
</dbReference>
<feature type="transmembrane region" description="Helical" evidence="8">
    <location>
        <begin position="277"/>
        <end position="300"/>
    </location>
</feature>
<comment type="subcellular location">
    <subcellularLocation>
        <location evidence="1">Cell membrane</location>
        <topology evidence="1">Multi-pass membrane protein</topology>
    </subcellularLocation>
</comment>
<evidence type="ECO:0000313" key="10">
    <source>
        <dbReference type="Proteomes" id="UP001529338"/>
    </source>
</evidence>